<name>A0ACC2WFD9_9TREE</name>
<sequence>MPVATPQQLTTLNETSFIGDSTLEGNYPQSKKLGLRRKLSKVKSLVDMRSALLAEHRKSSPRRSDVNVDESSFRANSPRSLKETRHPLTVMEEQETNESTFSSFIKRTMSSDSLMRKTSKKGARSLSPEVTLTPATLTSTAGNTICPIPDEAMDSSRKVENTVELAPSGTAPAEVHAEEKTKRSAQSSGSFSHHIHTILPDKLPDITEETENKSVDMSRDHSMVSIQVQVLNHSEQVERATRSTTEDKKSKGDSRAQDLSTSDRVQRDKLPSA</sequence>
<keyword evidence="2" id="KW-1185">Reference proteome</keyword>
<comment type="caution">
    <text evidence="1">The sequence shown here is derived from an EMBL/GenBank/DDBJ whole genome shotgun (WGS) entry which is preliminary data.</text>
</comment>
<accession>A0ACC2WFD9</accession>
<protein>
    <submittedName>
        <fullName evidence="1">Uncharacterized protein</fullName>
    </submittedName>
</protein>
<organism evidence="1 2">
    <name type="scientific">Naganishia cerealis</name>
    <dbReference type="NCBI Taxonomy" id="610337"/>
    <lineage>
        <taxon>Eukaryota</taxon>
        <taxon>Fungi</taxon>
        <taxon>Dikarya</taxon>
        <taxon>Basidiomycota</taxon>
        <taxon>Agaricomycotina</taxon>
        <taxon>Tremellomycetes</taxon>
        <taxon>Filobasidiales</taxon>
        <taxon>Filobasidiaceae</taxon>
        <taxon>Naganishia</taxon>
    </lineage>
</organism>
<evidence type="ECO:0000313" key="2">
    <source>
        <dbReference type="Proteomes" id="UP001241377"/>
    </source>
</evidence>
<evidence type="ECO:0000313" key="1">
    <source>
        <dbReference type="EMBL" id="KAJ9109904.1"/>
    </source>
</evidence>
<gene>
    <name evidence="1" type="ORF">QFC19_001884</name>
</gene>
<reference evidence="1" key="1">
    <citation type="submission" date="2023-04" db="EMBL/GenBank/DDBJ databases">
        <title>Draft Genome sequencing of Naganishia species isolated from polar environments using Oxford Nanopore Technology.</title>
        <authorList>
            <person name="Leo P."/>
            <person name="Venkateswaran K."/>
        </authorList>
    </citation>
    <scope>NUCLEOTIDE SEQUENCE</scope>
    <source>
        <strain evidence="1">MNA-CCFEE 5261</strain>
    </source>
</reference>
<dbReference type="EMBL" id="JASBWR010000015">
    <property type="protein sequence ID" value="KAJ9109904.1"/>
    <property type="molecule type" value="Genomic_DNA"/>
</dbReference>
<dbReference type="Proteomes" id="UP001241377">
    <property type="component" value="Unassembled WGS sequence"/>
</dbReference>
<proteinExistence type="predicted"/>